<evidence type="ECO:0000256" key="1">
    <source>
        <dbReference type="ARBA" id="ARBA00008866"/>
    </source>
</evidence>
<feature type="domain" description="RRM" evidence="7">
    <location>
        <begin position="285"/>
        <end position="362"/>
    </location>
</feature>
<dbReference type="PANTHER" id="PTHR13976">
    <property type="entry name" value="HETEROGENEOUS NUCLEAR RIBONUCLEOPROTEIN-RELATED"/>
    <property type="match status" value="1"/>
</dbReference>
<evidence type="ECO:0000313" key="8">
    <source>
        <dbReference type="Proteomes" id="UP000085678"/>
    </source>
</evidence>
<accession>A0A1S3HYS4</accession>
<dbReference type="SUPFAM" id="SSF53098">
    <property type="entry name" value="Ribonuclease H-like"/>
    <property type="match status" value="1"/>
</dbReference>
<evidence type="ECO:0000313" key="9">
    <source>
        <dbReference type="RefSeq" id="XP_013391158.1"/>
    </source>
</evidence>
<dbReference type="FunCoup" id="A0A1S3HYS4">
    <property type="interactions" value="83"/>
</dbReference>
<dbReference type="GeneID" id="106159424"/>
<keyword evidence="8" id="KW-1185">Reference proteome</keyword>
<dbReference type="CDD" id="cd06133">
    <property type="entry name" value="ERI-1_3'hExo_like"/>
    <property type="match status" value="1"/>
</dbReference>
<dbReference type="InterPro" id="IPR047201">
    <property type="entry name" value="ERI-1_3'hExo-like"/>
</dbReference>
<feature type="domain" description="RRM" evidence="7">
    <location>
        <begin position="386"/>
        <end position="469"/>
    </location>
</feature>
<dbReference type="GO" id="GO:0000175">
    <property type="term" value="F:3'-5'-RNA exonuclease activity"/>
    <property type="evidence" value="ECO:0007669"/>
    <property type="project" value="InterPro"/>
</dbReference>
<dbReference type="RefSeq" id="XP_013391158.1">
    <property type="nucleotide sequence ID" value="XM_013535704.1"/>
</dbReference>
<keyword evidence="4 6" id="KW-0694">RNA-binding</keyword>
<keyword evidence="5" id="KW-0508">mRNA splicing</keyword>
<dbReference type="OrthoDB" id="431068at2759"/>
<dbReference type="Gene3D" id="3.30.420.10">
    <property type="entry name" value="Ribonuclease H-like superfamily/Ribonuclease H"/>
    <property type="match status" value="1"/>
</dbReference>
<evidence type="ECO:0000256" key="3">
    <source>
        <dbReference type="ARBA" id="ARBA00022737"/>
    </source>
</evidence>
<dbReference type="SUPFAM" id="SSF54928">
    <property type="entry name" value="RNA-binding domain, RBD"/>
    <property type="match status" value="4"/>
</dbReference>
<dbReference type="InterPro" id="IPR012337">
    <property type="entry name" value="RNaseH-like_sf"/>
</dbReference>
<keyword evidence="3" id="KW-0677">Repeat</keyword>
<dbReference type="GO" id="GO:0008380">
    <property type="term" value="P:RNA splicing"/>
    <property type="evidence" value="ECO:0007669"/>
    <property type="project" value="UniProtKB-KW"/>
</dbReference>
<dbReference type="FunFam" id="3.30.70.330:FF:000041">
    <property type="entry name" value="Epithelial splicing regulatory protein 1"/>
    <property type="match status" value="1"/>
</dbReference>
<evidence type="ECO:0000256" key="5">
    <source>
        <dbReference type="ARBA" id="ARBA00023187"/>
    </source>
</evidence>
<dbReference type="Proteomes" id="UP000085678">
    <property type="component" value="Unplaced"/>
</dbReference>
<evidence type="ECO:0000256" key="2">
    <source>
        <dbReference type="ARBA" id="ARBA00022664"/>
    </source>
</evidence>
<dbReference type="Pfam" id="PF00076">
    <property type="entry name" value="RRM_1"/>
    <property type="match status" value="1"/>
</dbReference>
<dbReference type="InParanoid" id="A0A1S3HYS4"/>
<dbReference type="InterPro" id="IPR035979">
    <property type="entry name" value="RBD_domain_sf"/>
</dbReference>
<dbReference type="InterPro" id="IPR036397">
    <property type="entry name" value="RNaseH_sf"/>
</dbReference>
<dbReference type="InterPro" id="IPR000504">
    <property type="entry name" value="RRM_dom"/>
</dbReference>
<reference evidence="9" key="1">
    <citation type="submission" date="2025-08" db="UniProtKB">
        <authorList>
            <consortium name="RefSeq"/>
        </authorList>
    </citation>
    <scope>IDENTIFICATION</scope>
    <source>
        <tissue evidence="9">Gonads</tissue>
    </source>
</reference>
<evidence type="ECO:0000256" key="4">
    <source>
        <dbReference type="ARBA" id="ARBA00022884"/>
    </source>
</evidence>
<proteinExistence type="inferred from homology"/>
<name>A0A1S3HYS4_LINAN</name>
<dbReference type="PROSITE" id="PS50102">
    <property type="entry name" value="RRM"/>
    <property type="match status" value="3"/>
</dbReference>
<keyword evidence="2" id="KW-0507">mRNA processing</keyword>
<dbReference type="Gene3D" id="3.30.70.330">
    <property type="match status" value="4"/>
</dbReference>
<comment type="similarity">
    <text evidence="1">Belongs to the ESRP family.</text>
</comment>
<evidence type="ECO:0000256" key="6">
    <source>
        <dbReference type="PROSITE-ProRule" id="PRU00176"/>
    </source>
</evidence>
<sequence>MVQNCPHVAVAHHNTQHREPRSETVVKRQEELEKFGGGRHGDIVRDAAPLSTHVAATHRQIMACNYLVVIFCATAGKQGEELGTDEEQIVLIVYLLLDISNNRVVSLQHQYVRPQVDDISETVLTEECKTEIDLNEDSIRNAQPLEQVLDEFDRFIKTKGCHPESGGNSFTFVCDGQLHFRLSLHPEACNKNITLPDYFYRFYDLRKEFKTFYKTENINGIKDMLEYLGLEGDQSVDYGVRQCQEMSSIITRLINDGHTFTDPDIIKDRLEPGICNKTEFVDDDTVIRARGLPWQSSDQDIAKFFRGLNIAKGGVALCLSQQGRRNGEALIRFENKEHRDLALKKHKHHLGQRYIEVYKASGKDFINVAGGNNTEAQAFLSRGGQVIIRMRGLPYSCTTEQVLDFFRRGENAVEVLDGEEGILFVHQADGRATGDAFVLFATEEASNTALLKHRELIGTRYIELFKSTTAEVQQVLNRSMDPRSPQEPDIPLPPLIASLPQSLPFLPQQAITCGVLKDCTRMRGLPYEATVTDILNFLGEHSRNIVFQGVHMVYNAQGQPTGEAFIQMDNELSAEACAASRHKKYMIHGNKKRYIEVFQCSGEDMNMVLTNGALPPPPNPAAAAAAAVAATAPVTPTLHALPTPQTIPQLARHPVHQLQPSSAAAMLATGGLGQSKFAFSSAPILPQTTLSPASPYTAAYPYPTAATATALPQATPFAAHSMTSPFVAPSLTHIPAARPAATNPYYPPILYWYPSPPVSPQTYYAHSGPSVVVMRGLPYNATVQDILNFFEGFYEVTPECIQIQRNTDGRPNGDALVTFVSRNEAERAITERNRKIIGNRYIELFMA</sequence>
<dbReference type="InterPro" id="IPR012677">
    <property type="entry name" value="Nucleotide-bd_a/b_plait_sf"/>
</dbReference>
<feature type="domain" description="RRM" evidence="7">
    <location>
        <begin position="770"/>
        <end position="847"/>
    </location>
</feature>
<gene>
    <name evidence="9" type="primary">LOC106159424</name>
</gene>
<organism evidence="8 9">
    <name type="scientific">Lingula anatina</name>
    <name type="common">Brachiopod</name>
    <name type="synonym">Lingula unguis</name>
    <dbReference type="NCBI Taxonomy" id="7574"/>
    <lineage>
        <taxon>Eukaryota</taxon>
        <taxon>Metazoa</taxon>
        <taxon>Spiralia</taxon>
        <taxon>Lophotrochozoa</taxon>
        <taxon>Brachiopoda</taxon>
        <taxon>Linguliformea</taxon>
        <taxon>Lingulata</taxon>
        <taxon>Lingulida</taxon>
        <taxon>Linguloidea</taxon>
        <taxon>Lingulidae</taxon>
        <taxon>Lingula</taxon>
    </lineage>
</organism>
<dbReference type="GO" id="GO:0003723">
    <property type="term" value="F:RNA binding"/>
    <property type="evidence" value="ECO:0007669"/>
    <property type="project" value="UniProtKB-UniRule"/>
</dbReference>
<dbReference type="KEGG" id="lak:106159424"/>
<dbReference type="GO" id="GO:0006397">
    <property type="term" value="P:mRNA processing"/>
    <property type="evidence" value="ECO:0007669"/>
    <property type="project" value="UniProtKB-KW"/>
</dbReference>
<evidence type="ECO:0000259" key="7">
    <source>
        <dbReference type="PROSITE" id="PS50102"/>
    </source>
</evidence>
<dbReference type="STRING" id="7574.A0A1S3HYS4"/>
<protein>
    <submittedName>
        <fullName evidence="9">Epithelial splicing regulatory protein 1 isoform X1</fullName>
    </submittedName>
</protein>
<dbReference type="SMART" id="SM00360">
    <property type="entry name" value="RRM"/>
    <property type="match status" value="4"/>
</dbReference>
<dbReference type="AlphaFoldDB" id="A0A1S3HYS4"/>
<dbReference type="InterPro" id="IPR050666">
    <property type="entry name" value="ESRP"/>
</dbReference>